<dbReference type="EMBL" id="JBHRVD010000001">
    <property type="protein sequence ID" value="MFC3323655.1"/>
    <property type="molecule type" value="Genomic_DNA"/>
</dbReference>
<dbReference type="Gene3D" id="3.40.50.880">
    <property type="match status" value="1"/>
</dbReference>
<evidence type="ECO:0000259" key="1">
    <source>
        <dbReference type="Pfam" id="PF14588"/>
    </source>
</evidence>
<dbReference type="InterPro" id="IPR029062">
    <property type="entry name" value="Class_I_gatase-like"/>
</dbReference>
<dbReference type="RefSeq" id="WP_378980259.1">
    <property type="nucleotide sequence ID" value="NZ_JBHRVD010000001.1"/>
</dbReference>
<name>A0ABV7MP58_9HYPH</name>
<dbReference type="Proteomes" id="UP001595648">
    <property type="component" value="Unassembled WGS sequence"/>
</dbReference>
<protein>
    <submittedName>
        <fullName evidence="2">Atu1372/SO_1960 family protein</fullName>
    </submittedName>
</protein>
<accession>A0ABV7MP58</accession>
<dbReference type="CDD" id="cd02199">
    <property type="entry name" value="YjgF_YER057c_UK114_like_1"/>
    <property type="match status" value="1"/>
</dbReference>
<dbReference type="PROSITE" id="PS51273">
    <property type="entry name" value="GATASE_TYPE_1"/>
    <property type="match status" value="1"/>
</dbReference>
<dbReference type="InterPro" id="IPR013813">
    <property type="entry name" value="Endoribo_LPSP/chorism_mut-like"/>
</dbReference>
<reference evidence="3" key="1">
    <citation type="journal article" date="2019" name="Int. J. Syst. Evol. Microbiol.">
        <title>The Global Catalogue of Microorganisms (GCM) 10K type strain sequencing project: providing services to taxonomists for standard genome sequencing and annotation.</title>
        <authorList>
            <consortium name="The Broad Institute Genomics Platform"/>
            <consortium name="The Broad Institute Genome Sequencing Center for Infectious Disease"/>
            <person name="Wu L."/>
            <person name="Ma J."/>
        </authorList>
    </citation>
    <scope>NUCLEOTIDE SEQUENCE [LARGE SCALE GENOMIC DNA]</scope>
    <source>
        <strain evidence="3">ICMP 19515</strain>
    </source>
</reference>
<dbReference type="InterPro" id="IPR011697">
    <property type="entry name" value="Peptidase_C26"/>
</dbReference>
<dbReference type="SUPFAM" id="SSF52317">
    <property type="entry name" value="Class I glutamine amidotransferase-like"/>
    <property type="match status" value="1"/>
</dbReference>
<keyword evidence="3" id="KW-1185">Reference proteome</keyword>
<evidence type="ECO:0000313" key="2">
    <source>
        <dbReference type="EMBL" id="MFC3323655.1"/>
    </source>
</evidence>
<organism evidence="2 3">
    <name type="scientific">Mesorhizobium cantuariense</name>
    <dbReference type="NCBI Taxonomy" id="1300275"/>
    <lineage>
        <taxon>Bacteria</taxon>
        <taxon>Pseudomonadati</taxon>
        <taxon>Pseudomonadota</taxon>
        <taxon>Alphaproteobacteria</taxon>
        <taxon>Hyphomicrobiales</taxon>
        <taxon>Phyllobacteriaceae</taxon>
        <taxon>Mesorhizobium</taxon>
    </lineage>
</organism>
<dbReference type="PANTHER" id="PTHR43760:SF1">
    <property type="entry name" value="ENDORIBONUCLEASE L-PSP_CHORISMATE MUTASE-LIKE DOMAIN-CONTAINING PROTEIN"/>
    <property type="match status" value="1"/>
</dbReference>
<gene>
    <name evidence="2" type="ORF">ACFOJ9_18045</name>
</gene>
<dbReference type="InterPro" id="IPR035959">
    <property type="entry name" value="RutC-like_sf"/>
</dbReference>
<dbReference type="PANTHER" id="PTHR43760">
    <property type="entry name" value="ENDORIBONUCLEASE-RELATED"/>
    <property type="match status" value="1"/>
</dbReference>
<comment type="caution">
    <text evidence="2">The sequence shown here is derived from an EMBL/GenBank/DDBJ whole genome shotgun (WGS) entry which is preliminary data.</text>
</comment>
<dbReference type="Pfam" id="PF07722">
    <property type="entry name" value="Peptidase_C26"/>
    <property type="match status" value="1"/>
</dbReference>
<dbReference type="Pfam" id="PF14588">
    <property type="entry name" value="YjgF_endoribonc"/>
    <property type="match status" value="1"/>
</dbReference>
<dbReference type="Gene3D" id="3.30.1330.40">
    <property type="entry name" value="RutC-like"/>
    <property type="match status" value="1"/>
</dbReference>
<feature type="domain" description="Endoribonuclease L-PSP/chorismate mutase-like" evidence="1">
    <location>
        <begin position="260"/>
        <end position="388"/>
    </location>
</feature>
<dbReference type="SUPFAM" id="SSF55298">
    <property type="entry name" value="YjgF-like"/>
    <property type="match status" value="1"/>
</dbReference>
<proteinExistence type="predicted"/>
<evidence type="ECO:0000313" key="3">
    <source>
        <dbReference type="Proteomes" id="UP001595648"/>
    </source>
</evidence>
<sequence length="411" mass="43633">MNTQTAEIALRRAEGATGHKPVILMTPNINVTERAWTEREYTVRANYAEAIAEAGGIPLILPFELETMISAAALADGILITGAQPGAEVAPQRRECERTLVGIAIEARKPLLGICHGMQLIGEYLGGTFVAALPTGAGMPPTDHMPSAIPDGLAHDILLAPESELVGWAGSTAAQVNSLHRHMLTGMGRFRVAARAPDGVIEAFEGTADGFCLGIQWHPEYRLTEFDRAILKNFVERSARHARPGIAPGAFREELCAVRQRLSALGLALPEPAVPPGAFVGAIRNGTIVTVSGQVPLREKAVIKRGHLGTDVSIEEGRESARWALLNALAQLEGIAGGLDRVAGFIRLAGYVAASPDFTQHGTVVDGASELLREIFPDRWPHARVALGVASLPRGVPVEIELTASLATEGL</sequence>